<evidence type="ECO:0000256" key="1">
    <source>
        <dbReference type="SAM" id="Phobius"/>
    </source>
</evidence>
<feature type="transmembrane region" description="Helical" evidence="1">
    <location>
        <begin position="105"/>
        <end position="123"/>
    </location>
</feature>
<gene>
    <name evidence="2" type="ORF">LIER_24002</name>
</gene>
<feature type="transmembrane region" description="Helical" evidence="1">
    <location>
        <begin position="30"/>
        <end position="49"/>
    </location>
</feature>
<dbReference type="PANTHER" id="PTHR33306">
    <property type="entry name" value="EXPRESSED PROTEIN-RELATED-RELATED"/>
    <property type="match status" value="1"/>
</dbReference>
<protein>
    <recommendedName>
        <fullName evidence="4">Transmembrane protein</fullName>
    </recommendedName>
</protein>
<name>A0AAV3R2L4_LITER</name>
<dbReference type="Proteomes" id="UP001454036">
    <property type="component" value="Unassembled WGS sequence"/>
</dbReference>
<dbReference type="EMBL" id="BAABME010006883">
    <property type="protein sequence ID" value="GAA0169546.1"/>
    <property type="molecule type" value="Genomic_DNA"/>
</dbReference>
<keyword evidence="1" id="KW-0472">Membrane</keyword>
<dbReference type="AlphaFoldDB" id="A0AAV3R2L4"/>
<proteinExistence type="predicted"/>
<keyword evidence="1" id="KW-1133">Transmembrane helix</keyword>
<reference evidence="2 3" key="1">
    <citation type="submission" date="2024-01" db="EMBL/GenBank/DDBJ databases">
        <title>The complete chloroplast genome sequence of Lithospermum erythrorhizon: insights into the phylogenetic relationship among Boraginaceae species and the maternal lineages of purple gromwells.</title>
        <authorList>
            <person name="Okada T."/>
            <person name="Watanabe K."/>
        </authorList>
    </citation>
    <scope>NUCLEOTIDE SEQUENCE [LARGE SCALE GENOMIC DNA]</scope>
</reference>
<keyword evidence="3" id="KW-1185">Reference proteome</keyword>
<dbReference type="PANTHER" id="PTHR33306:SF29">
    <property type="match status" value="1"/>
</dbReference>
<evidence type="ECO:0000313" key="3">
    <source>
        <dbReference type="Proteomes" id="UP001454036"/>
    </source>
</evidence>
<accession>A0AAV3R2L4</accession>
<sequence>MGWFVRSDGRRGLSWKDKVFESASAPPAPLIVFFGLVILLMILASYADYKEQMQRTKLSAKLFVFLLPLLLMLMLYLMMVFRTLFTRFSSASSVVRSMSWSNEGGSPLFMLFWVVLLLVMVHYQSSFQASWLRLF</sequence>
<organism evidence="2 3">
    <name type="scientific">Lithospermum erythrorhizon</name>
    <name type="common">Purple gromwell</name>
    <name type="synonym">Lithospermum officinale var. erythrorhizon</name>
    <dbReference type="NCBI Taxonomy" id="34254"/>
    <lineage>
        <taxon>Eukaryota</taxon>
        <taxon>Viridiplantae</taxon>
        <taxon>Streptophyta</taxon>
        <taxon>Embryophyta</taxon>
        <taxon>Tracheophyta</taxon>
        <taxon>Spermatophyta</taxon>
        <taxon>Magnoliopsida</taxon>
        <taxon>eudicotyledons</taxon>
        <taxon>Gunneridae</taxon>
        <taxon>Pentapetalae</taxon>
        <taxon>asterids</taxon>
        <taxon>lamiids</taxon>
        <taxon>Boraginales</taxon>
        <taxon>Boraginaceae</taxon>
        <taxon>Boraginoideae</taxon>
        <taxon>Lithospermeae</taxon>
        <taxon>Lithospermum</taxon>
    </lineage>
</organism>
<feature type="transmembrane region" description="Helical" evidence="1">
    <location>
        <begin position="61"/>
        <end position="85"/>
    </location>
</feature>
<evidence type="ECO:0000313" key="2">
    <source>
        <dbReference type="EMBL" id="GAA0169546.1"/>
    </source>
</evidence>
<comment type="caution">
    <text evidence="2">The sequence shown here is derived from an EMBL/GenBank/DDBJ whole genome shotgun (WGS) entry which is preliminary data.</text>
</comment>
<keyword evidence="1" id="KW-0812">Transmembrane</keyword>
<evidence type="ECO:0008006" key="4">
    <source>
        <dbReference type="Google" id="ProtNLM"/>
    </source>
</evidence>